<dbReference type="STRING" id="558155.SAMN04487911_15313"/>
<dbReference type="Gene3D" id="3.30.1330.60">
    <property type="entry name" value="OmpA-like domain"/>
    <property type="match status" value="1"/>
</dbReference>
<feature type="domain" description="OmpA-like" evidence="5">
    <location>
        <begin position="525"/>
        <end position="645"/>
    </location>
</feature>
<keyword evidence="3" id="KW-0998">Cell outer membrane</keyword>
<evidence type="ECO:0000313" key="7">
    <source>
        <dbReference type="Proteomes" id="UP000184231"/>
    </source>
</evidence>
<dbReference type="PROSITE" id="PS51123">
    <property type="entry name" value="OMPA_2"/>
    <property type="match status" value="1"/>
</dbReference>
<evidence type="ECO:0000256" key="2">
    <source>
        <dbReference type="ARBA" id="ARBA00023136"/>
    </source>
</evidence>
<dbReference type="InterPro" id="IPR050330">
    <property type="entry name" value="Bact_OuterMem_StrucFunc"/>
</dbReference>
<dbReference type="EMBL" id="FQYX01000053">
    <property type="protein sequence ID" value="SHJ89819.1"/>
    <property type="molecule type" value="Genomic_DNA"/>
</dbReference>
<dbReference type="PANTHER" id="PTHR30329:SF21">
    <property type="entry name" value="LIPOPROTEIN YIAD-RELATED"/>
    <property type="match status" value="1"/>
</dbReference>
<dbReference type="AlphaFoldDB" id="A0A1M6N267"/>
<dbReference type="OrthoDB" id="9809364at2"/>
<accession>A0A1M6N267</accession>
<dbReference type="PANTHER" id="PTHR30329">
    <property type="entry name" value="STATOR ELEMENT OF FLAGELLAR MOTOR COMPLEX"/>
    <property type="match status" value="1"/>
</dbReference>
<dbReference type="Proteomes" id="UP000184231">
    <property type="component" value="Unassembled WGS sequence"/>
</dbReference>
<evidence type="ECO:0000259" key="5">
    <source>
        <dbReference type="PROSITE" id="PS51123"/>
    </source>
</evidence>
<comment type="subcellular location">
    <subcellularLocation>
        <location evidence="1">Cell outer membrane</location>
    </subcellularLocation>
</comment>
<keyword evidence="2 4" id="KW-0472">Membrane</keyword>
<evidence type="ECO:0000256" key="4">
    <source>
        <dbReference type="PROSITE-ProRule" id="PRU00473"/>
    </source>
</evidence>
<name>A0A1M6N267_9FLAO</name>
<dbReference type="GO" id="GO:0009279">
    <property type="term" value="C:cell outer membrane"/>
    <property type="evidence" value="ECO:0007669"/>
    <property type="project" value="UniProtKB-SubCell"/>
</dbReference>
<dbReference type="PRINTS" id="PR01021">
    <property type="entry name" value="OMPADOMAIN"/>
</dbReference>
<dbReference type="Gene3D" id="1.25.40.10">
    <property type="entry name" value="Tetratricopeptide repeat domain"/>
    <property type="match status" value="1"/>
</dbReference>
<dbReference type="SUPFAM" id="SSF82171">
    <property type="entry name" value="DPP6 N-terminal domain-like"/>
    <property type="match status" value="1"/>
</dbReference>
<dbReference type="InterPro" id="IPR006664">
    <property type="entry name" value="OMP_bac"/>
</dbReference>
<proteinExistence type="predicted"/>
<dbReference type="Pfam" id="PF07676">
    <property type="entry name" value="PD40"/>
    <property type="match status" value="2"/>
</dbReference>
<evidence type="ECO:0000256" key="3">
    <source>
        <dbReference type="ARBA" id="ARBA00023237"/>
    </source>
</evidence>
<dbReference type="InterPro" id="IPR036737">
    <property type="entry name" value="OmpA-like_sf"/>
</dbReference>
<keyword evidence="7" id="KW-1185">Reference proteome</keyword>
<dbReference type="InterPro" id="IPR011990">
    <property type="entry name" value="TPR-like_helical_dom_sf"/>
</dbReference>
<sequence>MLNIRKIICVFSLFMSSLIVVGQIRIQKKANLKYDNLAYIDAIESYEALVENGIAQDQIYKRLANANYQNANYQESAKWYQLLFAMEPTSYVGEDLYKYGVSLRSIGDFETSKIWMEKFSALYGTEETEDQNSLVYLKKINQQSGQYSLKELSINSEESDFAPSYYLQQLVFASTRDTGIIAKRINVWDKKSFLNLYANMVPKGNDDEQIKLFSKDLRTKAHESSTAFTKDGTTVYFTRNNFHDGDFGRDKSGISRLKILRADLVDNKWTNITSLPFNSDDYSVAHPALSADEKTLFFSSDMPGTIGSSDIFKVAINTDGTFGAPTNLGPHINTPARETFPHITPTNILYFASDGHPGLGGLDLFATELKVGKKLQIINLPRPINSEQDDFSLIINESEKSGYFASNRIGGMGSDDIYEFMELAPVQFSCYTDIKGWVTDRESGKKMATAVIKVMSLDNNKEYNIQNVQGNFQMNIDCDFDSLIFKVEEEGYESASITVSGGYKEVLDSIVVSLQKKTEPFKVGTDLFKVLNLNPIYFDSNSSNIKQLSYADLDKIVQFLKENPQYKIQVRSHSDSRGSDTYNQWLSEKRAESTVQYFTTRGIEDYRVSGKGFGETQLLNECSNRVKCSTALHEINRRSEFIVVE</sequence>
<dbReference type="InterPro" id="IPR011042">
    <property type="entry name" value="6-blade_b-propeller_TolB-like"/>
</dbReference>
<evidence type="ECO:0000313" key="6">
    <source>
        <dbReference type="EMBL" id="SHJ89819.1"/>
    </source>
</evidence>
<dbReference type="InterPro" id="IPR006665">
    <property type="entry name" value="OmpA-like"/>
</dbReference>
<dbReference type="InterPro" id="IPR011659">
    <property type="entry name" value="WD40"/>
</dbReference>
<dbReference type="SUPFAM" id="SSF103088">
    <property type="entry name" value="OmpA-like"/>
    <property type="match status" value="1"/>
</dbReference>
<protein>
    <submittedName>
        <fullName evidence="6">WD40-like Beta Propeller Repeat</fullName>
    </submittedName>
</protein>
<evidence type="ECO:0000256" key="1">
    <source>
        <dbReference type="ARBA" id="ARBA00004442"/>
    </source>
</evidence>
<dbReference type="SUPFAM" id="SSF48452">
    <property type="entry name" value="TPR-like"/>
    <property type="match status" value="1"/>
</dbReference>
<gene>
    <name evidence="6" type="ORF">SAMN04487911_15313</name>
</gene>
<dbReference type="Gene3D" id="2.120.10.30">
    <property type="entry name" value="TolB, C-terminal domain"/>
    <property type="match status" value="1"/>
</dbReference>
<reference evidence="6 7" key="1">
    <citation type="submission" date="2016-11" db="EMBL/GenBank/DDBJ databases">
        <authorList>
            <person name="Jaros S."/>
            <person name="Januszkiewicz K."/>
            <person name="Wedrychowicz H."/>
        </authorList>
    </citation>
    <scope>NUCLEOTIDE SEQUENCE [LARGE SCALE GENOMIC DNA]</scope>
    <source>
        <strain evidence="6 7">CGMCC 1.8863</strain>
    </source>
</reference>
<dbReference type="CDD" id="cd07185">
    <property type="entry name" value="OmpA_C-like"/>
    <property type="match status" value="1"/>
</dbReference>
<dbReference type="Pfam" id="PF00691">
    <property type="entry name" value="OmpA"/>
    <property type="match status" value="1"/>
</dbReference>
<organism evidence="6 7">
    <name type="scientific">Arenibacter nanhaiticus</name>
    <dbReference type="NCBI Taxonomy" id="558155"/>
    <lineage>
        <taxon>Bacteria</taxon>
        <taxon>Pseudomonadati</taxon>
        <taxon>Bacteroidota</taxon>
        <taxon>Flavobacteriia</taxon>
        <taxon>Flavobacteriales</taxon>
        <taxon>Flavobacteriaceae</taxon>
        <taxon>Arenibacter</taxon>
    </lineage>
</organism>